<comment type="caution">
    <text evidence="1">The sequence shown here is derived from an EMBL/GenBank/DDBJ whole genome shotgun (WGS) entry which is preliminary data.</text>
</comment>
<dbReference type="RefSeq" id="WP_316967456.1">
    <property type="nucleotide sequence ID" value="NZ_JARFPK010000059.1"/>
</dbReference>
<accession>A0ABT5XAL4</accession>
<gene>
    <name evidence="1" type="ORF">P0O15_11235</name>
</gene>
<dbReference type="Proteomes" id="UP001220010">
    <property type="component" value="Unassembled WGS sequence"/>
</dbReference>
<sequence length="48" mass="5381">MKPPYAPVDPDGWTFFARPGWQKPANLEKVGKELGSLENLAEQVLVKK</sequence>
<dbReference type="EMBL" id="JARFPK010000059">
    <property type="protein sequence ID" value="MDF0591731.1"/>
    <property type="molecule type" value="Genomic_DNA"/>
</dbReference>
<proteinExistence type="predicted"/>
<protein>
    <submittedName>
        <fullName evidence="1">Uncharacterized protein</fullName>
    </submittedName>
</protein>
<reference evidence="1 2" key="1">
    <citation type="submission" date="2023-03" db="EMBL/GenBank/DDBJ databases">
        <title>WGS of Methanotrichaceae archaeon Mx.</title>
        <authorList>
            <person name="Sorokin D.Y."/>
            <person name="Merkel A.Y."/>
        </authorList>
    </citation>
    <scope>NUCLEOTIDE SEQUENCE [LARGE SCALE GENOMIC DNA]</scope>
    <source>
        <strain evidence="1 2">Mx</strain>
    </source>
</reference>
<organism evidence="1 2">
    <name type="scientific">Candidatus Methanocrinis natronophilus</name>
    <dbReference type="NCBI Taxonomy" id="3033396"/>
    <lineage>
        <taxon>Archaea</taxon>
        <taxon>Methanobacteriati</taxon>
        <taxon>Methanobacteriota</taxon>
        <taxon>Stenosarchaea group</taxon>
        <taxon>Methanomicrobia</taxon>
        <taxon>Methanotrichales</taxon>
        <taxon>Methanotrichaceae</taxon>
        <taxon>Methanocrinis</taxon>
    </lineage>
</organism>
<evidence type="ECO:0000313" key="1">
    <source>
        <dbReference type="EMBL" id="MDF0591731.1"/>
    </source>
</evidence>
<name>A0ABT5XAL4_9EURY</name>
<keyword evidence="2" id="KW-1185">Reference proteome</keyword>
<evidence type="ECO:0000313" key="2">
    <source>
        <dbReference type="Proteomes" id="UP001220010"/>
    </source>
</evidence>